<feature type="region of interest" description="Disordered" evidence="2">
    <location>
        <begin position="828"/>
        <end position="848"/>
    </location>
</feature>
<dbReference type="Pfam" id="PF12443">
    <property type="entry name" value="AKNA"/>
    <property type="match status" value="1"/>
</dbReference>
<sequence length="1092" mass="118581">AEALPYGRGQLNYPLPDLSKVEPRVRFPKDDQSYRPPRGRTLPMRARGPASPVVFKSPAEIVREVLLSSAEGSPQKCPTPSSTVVPEEFRSPKEATELVQQLQEDYHRLLTKYAEAENTIDQLRLRAKVQWYYGSPGPSQRYFSALNPHSTLYVSSQKPWVEGKCCYPHYTRETEAQRACPWPQTASQFPGLDLGPSISLMLLVPGHSPSLKGMKRREPVDPLTQTLAGQARKFETQVESFEGLIQTGRLTPQAQLTGFARLKEAQDALERAYLQAREETHQQQQRPAAAGPLGVFDPDRAVEGKIFLLGLRLEELKDGIDRAVQNQPSSRSCSEPGLSPPPPPPLSCPRPSVQAPVPAVCTPYPENWGSSEPSPATHTQPELPLSSLQCLLLEKRSASGEPEEEREELPETLQHKQLQVELDYETLLDQYSRFKALPGSLSMEQDAGVNGREEPCDHSAVMFLSRPNRQPREWKPRALRPGERQLLVQRSDRLSSTQGEESLPRSRALPARPQGAGPEPSVGGKQEPLSGQSSVAGSAVSEYPPHKPFRRAKSSRPEDHRIVSPGTDSGFVGSEASRVSPLTRSPEHHFSRPATPGMLGRSGPTAKPAALRASLRKEASPVPPEKGLQDVDPSASQLPPRGSARRHSLPHGGSLSQASSPPQWTNSISSEAGPDADIRLPRGGLVMQNLPPPDLVPSGAESPTEAGLPAAAQRTEGSPLASFINPLSPPPPSQAIRALQDEVSRLRQRVGGSLGRQQGLLCLESPFLRDFQTAPHLPHPHSLAPVHAGKAARPCSLGNGPDPWEGGGGGGQPPDLCPLCSAASESDCSAPQARDGEPRATVSSWQSPPRALDMLTFRGQYTGTRYHVSTPGSPERREDTGPASCLHCRGTGTQESIKSVHHSNRKGKAPAPSFCCAARGDLKGHASAEDTLRPAQHSTPRKTLCPICSSGLSHRPETTQQQQQQPGLWYLAAPPLGTAVNYIPTVPLVPYSPPVLYCAPPAPTSVPDPAGLPPHYSSGYSVAELKPRATRQQAHHRRHSLMLGIDRLEDLNWSLSRAVEAAKSVKFTTKQMNRSLTSELSKARSLRRSCLF</sequence>
<dbReference type="EMBL" id="AGCU01190522">
    <property type="status" value="NOT_ANNOTATED_CDS"/>
    <property type="molecule type" value="Genomic_DNA"/>
</dbReference>
<evidence type="ECO:0000259" key="3">
    <source>
        <dbReference type="Pfam" id="PF12443"/>
    </source>
</evidence>
<dbReference type="AlphaFoldDB" id="K7G7N7"/>
<evidence type="ECO:0000313" key="4">
    <source>
        <dbReference type="Ensembl" id="ENSPSIP00000016298.1"/>
    </source>
</evidence>
<feature type="region of interest" description="Disordered" evidence="2">
    <location>
        <begin position="324"/>
        <end position="353"/>
    </location>
</feature>
<dbReference type="HOGENOM" id="CLU_005641_0_0_1"/>
<name>K7G7N7_PELSI</name>
<feature type="domain" description="AKNA" evidence="3">
    <location>
        <begin position="259"/>
        <end position="334"/>
    </location>
</feature>
<dbReference type="PANTHER" id="PTHR21510">
    <property type="entry name" value="AKNA DOMAIN-CONTAINING PROTEIN"/>
    <property type="match status" value="1"/>
</dbReference>
<proteinExistence type="predicted"/>
<dbReference type="GO" id="GO:0021849">
    <property type="term" value="P:neuroblast division in subventricular zone"/>
    <property type="evidence" value="ECO:0007669"/>
    <property type="project" value="TreeGrafter"/>
</dbReference>
<feature type="compositionally biased region" description="Basic and acidic residues" evidence="2">
    <location>
        <begin position="470"/>
        <end position="483"/>
    </location>
</feature>
<reference evidence="4" key="4">
    <citation type="submission" date="2025-09" db="UniProtKB">
        <authorList>
            <consortium name="Ensembl"/>
        </authorList>
    </citation>
    <scope>IDENTIFICATION</scope>
</reference>
<keyword evidence="5" id="KW-1185">Reference proteome</keyword>
<accession>K7G7N7</accession>
<dbReference type="EMBL" id="AGCU01190524">
    <property type="status" value="NOT_ANNOTATED_CDS"/>
    <property type="molecule type" value="Genomic_DNA"/>
</dbReference>
<feature type="region of interest" description="Disordered" evidence="2">
    <location>
        <begin position="277"/>
        <end position="296"/>
    </location>
</feature>
<dbReference type="Ensembl" id="ENSPSIT00000016374.1">
    <property type="protein sequence ID" value="ENSPSIP00000016298.1"/>
    <property type="gene ID" value="ENSPSIG00000014468.1"/>
</dbReference>
<feature type="compositionally biased region" description="Low complexity" evidence="2">
    <location>
        <begin position="530"/>
        <end position="541"/>
    </location>
</feature>
<dbReference type="EMBL" id="AGCU01190525">
    <property type="status" value="NOT_ANNOTATED_CDS"/>
    <property type="molecule type" value="Genomic_DNA"/>
</dbReference>
<dbReference type="EMBL" id="AGCU01190521">
    <property type="status" value="NOT_ANNOTATED_CDS"/>
    <property type="molecule type" value="Genomic_DNA"/>
</dbReference>
<feature type="compositionally biased region" description="Pro residues" evidence="2">
    <location>
        <begin position="338"/>
        <end position="348"/>
    </location>
</feature>
<dbReference type="PANTHER" id="PTHR21510:SF15">
    <property type="entry name" value="MICROTUBULE ORGANIZATION PROTEIN AKNA"/>
    <property type="match status" value="1"/>
</dbReference>
<feature type="coiled-coil region" evidence="1">
    <location>
        <begin position="99"/>
        <end position="126"/>
    </location>
</feature>
<dbReference type="GeneTree" id="ENSGT00940000154254"/>
<reference evidence="5" key="2">
    <citation type="journal article" date="2013" name="Nat. Genet.">
        <title>The draft genomes of soft-shell turtle and green sea turtle yield insights into the development and evolution of the turtle-specific body plan.</title>
        <authorList>
            <person name="Wang Z."/>
            <person name="Pascual-Anaya J."/>
            <person name="Zadissa A."/>
            <person name="Li W."/>
            <person name="Niimura Y."/>
            <person name="Huang Z."/>
            <person name="Li C."/>
            <person name="White S."/>
            <person name="Xiong Z."/>
            <person name="Fang D."/>
            <person name="Wang B."/>
            <person name="Ming Y."/>
            <person name="Chen Y."/>
            <person name="Zheng Y."/>
            <person name="Kuraku S."/>
            <person name="Pignatelli M."/>
            <person name="Herrero J."/>
            <person name="Beal K."/>
            <person name="Nozawa M."/>
            <person name="Li Q."/>
            <person name="Wang J."/>
            <person name="Zhang H."/>
            <person name="Yu L."/>
            <person name="Shigenobu S."/>
            <person name="Wang J."/>
            <person name="Liu J."/>
            <person name="Flicek P."/>
            <person name="Searle S."/>
            <person name="Wang J."/>
            <person name="Kuratani S."/>
            <person name="Yin Y."/>
            <person name="Aken B."/>
            <person name="Zhang G."/>
            <person name="Irie N."/>
        </authorList>
    </citation>
    <scope>NUCLEOTIDE SEQUENCE [LARGE SCALE GENOMIC DNA]</scope>
    <source>
        <strain evidence="5">Daiwa-1</strain>
    </source>
</reference>
<evidence type="ECO:0000256" key="2">
    <source>
        <dbReference type="SAM" id="MobiDB-lite"/>
    </source>
</evidence>
<dbReference type="EMBL" id="AGCU01190527">
    <property type="status" value="NOT_ANNOTATED_CDS"/>
    <property type="molecule type" value="Genomic_DNA"/>
</dbReference>
<dbReference type="GO" id="GO:0060234">
    <property type="term" value="P:neuroblast delamination"/>
    <property type="evidence" value="ECO:0007669"/>
    <property type="project" value="TreeGrafter"/>
</dbReference>
<organism evidence="4 5">
    <name type="scientific">Pelodiscus sinensis</name>
    <name type="common">Chinese softshell turtle</name>
    <name type="synonym">Trionyx sinensis</name>
    <dbReference type="NCBI Taxonomy" id="13735"/>
    <lineage>
        <taxon>Eukaryota</taxon>
        <taxon>Metazoa</taxon>
        <taxon>Chordata</taxon>
        <taxon>Craniata</taxon>
        <taxon>Vertebrata</taxon>
        <taxon>Euteleostomi</taxon>
        <taxon>Archelosauria</taxon>
        <taxon>Testudinata</taxon>
        <taxon>Testudines</taxon>
        <taxon>Cryptodira</taxon>
        <taxon>Trionychia</taxon>
        <taxon>Trionychidae</taxon>
        <taxon>Pelodiscus</taxon>
    </lineage>
</organism>
<feature type="region of interest" description="Disordered" evidence="2">
    <location>
        <begin position="791"/>
        <end position="812"/>
    </location>
</feature>
<dbReference type="EMBL" id="AGCU01190520">
    <property type="status" value="NOT_ANNOTATED_CDS"/>
    <property type="molecule type" value="Genomic_DNA"/>
</dbReference>
<dbReference type="InterPro" id="IPR022150">
    <property type="entry name" value="AKNA_dom"/>
</dbReference>
<dbReference type="EMBL" id="AGCU01190523">
    <property type="status" value="NOT_ANNOTATED_CDS"/>
    <property type="molecule type" value="Genomic_DNA"/>
</dbReference>
<dbReference type="GO" id="GO:0005813">
    <property type="term" value="C:centrosome"/>
    <property type="evidence" value="ECO:0007669"/>
    <property type="project" value="TreeGrafter"/>
</dbReference>
<feature type="compositionally biased region" description="Polar residues" evidence="2">
    <location>
        <begin position="654"/>
        <end position="670"/>
    </location>
</feature>
<gene>
    <name evidence="4" type="primary">AKNA</name>
</gene>
<keyword evidence="1" id="KW-0175">Coiled coil</keyword>
<dbReference type="InterPro" id="IPR052655">
    <property type="entry name" value="AKNA_Centrosome-Trans_reg"/>
</dbReference>
<dbReference type="Proteomes" id="UP000007267">
    <property type="component" value="Unassembled WGS sequence"/>
</dbReference>
<feature type="region of interest" description="Disordered" evidence="2">
    <location>
        <begin position="26"/>
        <end position="51"/>
    </location>
</feature>
<feature type="region of interest" description="Disordered" evidence="2">
    <location>
        <begin position="864"/>
        <end position="883"/>
    </location>
</feature>
<dbReference type="EMBL" id="AGCU01190526">
    <property type="status" value="NOT_ANNOTATED_CDS"/>
    <property type="molecule type" value="Genomic_DNA"/>
</dbReference>
<evidence type="ECO:0000313" key="5">
    <source>
        <dbReference type="Proteomes" id="UP000007267"/>
    </source>
</evidence>
<reference evidence="4" key="3">
    <citation type="submission" date="2025-08" db="UniProtKB">
        <authorList>
            <consortium name="Ensembl"/>
        </authorList>
    </citation>
    <scope>IDENTIFICATION</scope>
</reference>
<evidence type="ECO:0000256" key="1">
    <source>
        <dbReference type="SAM" id="Coils"/>
    </source>
</evidence>
<dbReference type="GO" id="GO:0001837">
    <property type="term" value="P:epithelial to mesenchymal transition"/>
    <property type="evidence" value="ECO:0007669"/>
    <property type="project" value="TreeGrafter"/>
</dbReference>
<dbReference type="EMBL" id="AGCU01190519">
    <property type="status" value="NOT_ANNOTATED_CDS"/>
    <property type="molecule type" value="Genomic_DNA"/>
</dbReference>
<reference evidence="5" key="1">
    <citation type="submission" date="2011-10" db="EMBL/GenBank/DDBJ databases">
        <authorList>
            <consortium name="Soft-shell Turtle Genome Consortium"/>
        </authorList>
    </citation>
    <scope>NUCLEOTIDE SEQUENCE [LARGE SCALE GENOMIC DNA]</scope>
    <source>
        <strain evidence="5">Daiwa-1</strain>
    </source>
</reference>
<dbReference type="EMBL" id="AGCU01190518">
    <property type="status" value="NOT_ANNOTATED_CDS"/>
    <property type="molecule type" value="Genomic_DNA"/>
</dbReference>
<feature type="region of interest" description="Disordered" evidence="2">
    <location>
        <begin position="462"/>
        <end position="734"/>
    </location>
</feature>
<protein>
    <submittedName>
        <fullName evidence="4">AT-hook transcription factor</fullName>
    </submittedName>
</protein>